<dbReference type="InterPro" id="IPR003395">
    <property type="entry name" value="RecF/RecN/SMC_N"/>
</dbReference>
<comment type="subcellular location">
    <subcellularLocation>
        <location evidence="1 9 10">Cytoplasm</location>
    </subcellularLocation>
</comment>
<organism evidence="12">
    <name type="scientific">Ignavibacterium album</name>
    <dbReference type="NCBI Taxonomy" id="591197"/>
    <lineage>
        <taxon>Bacteria</taxon>
        <taxon>Pseudomonadati</taxon>
        <taxon>Ignavibacteriota</taxon>
        <taxon>Ignavibacteria</taxon>
        <taxon>Ignavibacteriales</taxon>
        <taxon>Ignavibacteriaceae</taxon>
        <taxon>Ignavibacterium</taxon>
    </lineage>
</organism>
<evidence type="ECO:0000259" key="11">
    <source>
        <dbReference type="Pfam" id="PF02463"/>
    </source>
</evidence>
<dbReference type="GO" id="GO:0005737">
    <property type="term" value="C:cytoplasm"/>
    <property type="evidence" value="ECO:0007669"/>
    <property type="project" value="UniProtKB-SubCell"/>
</dbReference>
<dbReference type="InterPro" id="IPR001238">
    <property type="entry name" value="DNA-binding_RecF"/>
</dbReference>
<evidence type="ECO:0000256" key="6">
    <source>
        <dbReference type="ARBA" id="ARBA00022741"/>
    </source>
</evidence>
<evidence type="ECO:0000256" key="1">
    <source>
        <dbReference type="ARBA" id="ARBA00004496"/>
    </source>
</evidence>
<dbReference type="Gene3D" id="3.40.50.300">
    <property type="entry name" value="P-loop containing nucleotide triphosphate hydrolases"/>
    <property type="match status" value="1"/>
</dbReference>
<comment type="function">
    <text evidence="9 10">The RecF protein is involved in DNA metabolism; it is required for DNA replication and normal SOS inducibility. RecF binds preferentially to single-stranded, linear DNA. It also seems to bind ATP.</text>
</comment>
<feature type="binding site" evidence="9">
    <location>
        <begin position="30"/>
        <end position="37"/>
    </location>
    <ligand>
        <name>ATP</name>
        <dbReference type="ChEBI" id="CHEBI:30616"/>
    </ligand>
</feature>
<feature type="domain" description="RecF/RecN/SMC N-terminal" evidence="11">
    <location>
        <begin position="3"/>
        <end position="340"/>
    </location>
</feature>
<dbReference type="PANTHER" id="PTHR32182:SF0">
    <property type="entry name" value="DNA REPLICATION AND REPAIR PROTEIN RECF"/>
    <property type="match status" value="1"/>
</dbReference>
<evidence type="ECO:0000256" key="7">
    <source>
        <dbReference type="ARBA" id="ARBA00022840"/>
    </source>
</evidence>
<evidence type="ECO:0000256" key="5">
    <source>
        <dbReference type="ARBA" id="ARBA00022705"/>
    </source>
</evidence>
<name>A0A7V2ZMF0_9BACT</name>
<dbReference type="GO" id="GO:0003697">
    <property type="term" value="F:single-stranded DNA binding"/>
    <property type="evidence" value="ECO:0007669"/>
    <property type="project" value="UniProtKB-UniRule"/>
</dbReference>
<evidence type="ECO:0000256" key="3">
    <source>
        <dbReference type="ARBA" id="ARBA00020170"/>
    </source>
</evidence>
<evidence type="ECO:0000256" key="10">
    <source>
        <dbReference type="RuleBase" id="RU000578"/>
    </source>
</evidence>
<keyword evidence="5 9" id="KW-0235">DNA replication</keyword>
<evidence type="ECO:0000256" key="4">
    <source>
        <dbReference type="ARBA" id="ARBA00022490"/>
    </source>
</evidence>
<dbReference type="InterPro" id="IPR042174">
    <property type="entry name" value="RecF_2"/>
</dbReference>
<dbReference type="PANTHER" id="PTHR32182">
    <property type="entry name" value="DNA REPLICATION AND REPAIR PROTEIN RECF"/>
    <property type="match status" value="1"/>
</dbReference>
<protein>
    <recommendedName>
        <fullName evidence="3 9">DNA replication and repair protein RecF</fullName>
    </recommendedName>
</protein>
<proteinExistence type="inferred from homology"/>
<dbReference type="EMBL" id="DSUJ01000011">
    <property type="protein sequence ID" value="HFI92625.1"/>
    <property type="molecule type" value="Genomic_DNA"/>
</dbReference>
<evidence type="ECO:0000256" key="2">
    <source>
        <dbReference type="ARBA" id="ARBA00008016"/>
    </source>
</evidence>
<dbReference type="InterPro" id="IPR027417">
    <property type="entry name" value="P-loop_NTPase"/>
</dbReference>
<accession>A0A7V2ZMF0</accession>
<dbReference type="InterPro" id="IPR018078">
    <property type="entry name" value="DNA-binding_RecF_CS"/>
</dbReference>
<reference evidence="12" key="1">
    <citation type="journal article" date="2020" name="mSystems">
        <title>Genome- and Community-Level Interaction Insights into Carbon Utilization and Element Cycling Functions of Hydrothermarchaeota in Hydrothermal Sediment.</title>
        <authorList>
            <person name="Zhou Z."/>
            <person name="Liu Y."/>
            <person name="Xu W."/>
            <person name="Pan J."/>
            <person name="Luo Z.H."/>
            <person name="Li M."/>
        </authorList>
    </citation>
    <scope>NUCLEOTIDE SEQUENCE [LARGE SCALE GENOMIC DNA]</scope>
    <source>
        <strain evidence="12">SpSt-479</strain>
    </source>
</reference>
<dbReference type="HAMAP" id="MF_00365">
    <property type="entry name" value="RecF"/>
    <property type="match status" value="1"/>
</dbReference>
<dbReference type="GO" id="GO:0000731">
    <property type="term" value="P:DNA synthesis involved in DNA repair"/>
    <property type="evidence" value="ECO:0007669"/>
    <property type="project" value="TreeGrafter"/>
</dbReference>
<evidence type="ECO:0000256" key="8">
    <source>
        <dbReference type="ARBA" id="ARBA00023125"/>
    </source>
</evidence>
<comment type="similarity">
    <text evidence="2 9 10">Belongs to the RecF family.</text>
</comment>
<keyword evidence="9 10" id="KW-0234">DNA repair</keyword>
<evidence type="ECO:0000256" key="9">
    <source>
        <dbReference type="HAMAP-Rule" id="MF_00365"/>
    </source>
</evidence>
<gene>
    <name evidence="9 12" type="primary">recF</name>
    <name evidence="12" type="ORF">ENS31_13990</name>
</gene>
<dbReference type="Pfam" id="PF02463">
    <property type="entry name" value="SMC_N"/>
    <property type="match status" value="1"/>
</dbReference>
<dbReference type="GO" id="GO:0006260">
    <property type="term" value="P:DNA replication"/>
    <property type="evidence" value="ECO:0007669"/>
    <property type="project" value="UniProtKB-UniRule"/>
</dbReference>
<dbReference type="NCBIfam" id="TIGR00611">
    <property type="entry name" value="recf"/>
    <property type="match status" value="1"/>
</dbReference>
<dbReference type="Gene3D" id="1.20.1050.90">
    <property type="entry name" value="RecF/RecN/SMC, N-terminal domain"/>
    <property type="match status" value="1"/>
</dbReference>
<sequence>MILSLMELRNFRKHINTNLRFSEGLNYIVGGNGIGKTSVLEAIYLMCSTKSFYAKDSEMLNFNAAEFEVKGIFNGIISDKVRVYYTTADSRKYYFLNDKLITKSSDVIGKFPVVTLTPDDHSITQGAPAERRRFVDSVISQASKTYLKFLIDYNKTLKHRAVVLSKLSEKVIPSLLDELDAWTENLINNGAEIISHRKNFIRSFNEYLKQSYFKIMGGQEVPEIKYQTIDLEDGENIKDKIDLLIRKQRETEIRRGTNLIGPHRDDFIFEINGINLKTFGSQGQNKTFQTVLRFAEFFYLKDITGNTPIFLLDDVFGELDAFRASKVSEYLKEVGQAFITLTDFANFKYLSKAQSDVIIKLQNGEPVYA</sequence>
<keyword evidence="9 10" id="KW-0227">DNA damage</keyword>
<keyword evidence="7 9" id="KW-0067">ATP-binding</keyword>
<dbReference type="GO" id="GO:0006302">
    <property type="term" value="P:double-strand break repair"/>
    <property type="evidence" value="ECO:0007669"/>
    <property type="project" value="TreeGrafter"/>
</dbReference>
<keyword evidence="9 10" id="KW-0742">SOS response</keyword>
<comment type="caution">
    <text evidence="12">The sequence shown here is derived from an EMBL/GenBank/DDBJ whole genome shotgun (WGS) entry which is preliminary data.</text>
</comment>
<dbReference type="SUPFAM" id="SSF52540">
    <property type="entry name" value="P-loop containing nucleoside triphosphate hydrolases"/>
    <property type="match status" value="1"/>
</dbReference>
<keyword evidence="8 9" id="KW-0238">DNA-binding</keyword>
<evidence type="ECO:0000313" key="12">
    <source>
        <dbReference type="EMBL" id="HFI92625.1"/>
    </source>
</evidence>
<keyword evidence="6 9" id="KW-0547">Nucleotide-binding</keyword>
<dbReference type="GO" id="GO:0009432">
    <property type="term" value="P:SOS response"/>
    <property type="evidence" value="ECO:0007669"/>
    <property type="project" value="UniProtKB-UniRule"/>
</dbReference>
<dbReference type="GO" id="GO:0005524">
    <property type="term" value="F:ATP binding"/>
    <property type="evidence" value="ECO:0007669"/>
    <property type="project" value="UniProtKB-UniRule"/>
</dbReference>
<keyword evidence="4 9" id="KW-0963">Cytoplasm</keyword>
<dbReference type="AlphaFoldDB" id="A0A7V2ZMF0"/>
<dbReference type="PROSITE" id="PS00618">
    <property type="entry name" value="RECF_2"/>
    <property type="match status" value="1"/>
</dbReference>